<dbReference type="PANTHER" id="PTHR33406">
    <property type="entry name" value="MEMBRANE PROTEIN MJ1562-RELATED"/>
    <property type="match status" value="1"/>
</dbReference>
<evidence type="ECO:0000259" key="9">
    <source>
        <dbReference type="PROSITE" id="PS50156"/>
    </source>
</evidence>
<feature type="domain" description="SSD" evidence="9">
    <location>
        <begin position="221"/>
        <end position="331"/>
    </location>
</feature>
<keyword evidence="6 8" id="KW-0472">Membrane</keyword>
<dbReference type="PANTHER" id="PTHR33406:SF6">
    <property type="entry name" value="MEMBRANE PROTEIN YDGH-RELATED"/>
    <property type="match status" value="1"/>
</dbReference>
<comment type="similarity">
    <text evidence="2">Belongs to the resistance-nodulation-cell division (RND) (TC 2.A.6) family. MmpL subfamily.</text>
</comment>
<feature type="transmembrane region" description="Helical" evidence="8">
    <location>
        <begin position="539"/>
        <end position="560"/>
    </location>
</feature>
<keyword evidence="5 8" id="KW-1133">Transmembrane helix</keyword>
<proteinExistence type="inferred from homology"/>
<keyword evidence="4 8" id="KW-0812">Transmembrane</keyword>
<feature type="transmembrane region" description="Helical" evidence="8">
    <location>
        <begin position="572"/>
        <end position="592"/>
    </location>
</feature>
<name>A0A6J6A005_9ZZZZ</name>
<dbReference type="InterPro" id="IPR000731">
    <property type="entry name" value="SSD"/>
</dbReference>
<feature type="transmembrane region" description="Helical" evidence="8">
    <location>
        <begin position="201"/>
        <end position="222"/>
    </location>
</feature>
<feature type="region of interest" description="Disordered" evidence="7">
    <location>
        <begin position="684"/>
        <end position="703"/>
    </location>
</feature>
<feature type="transmembrane region" description="Helical" evidence="8">
    <location>
        <begin position="515"/>
        <end position="532"/>
    </location>
</feature>
<protein>
    <submittedName>
        <fullName evidence="10">Unannotated protein</fullName>
    </submittedName>
</protein>
<evidence type="ECO:0000256" key="7">
    <source>
        <dbReference type="SAM" id="MobiDB-lite"/>
    </source>
</evidence>
<feature type="transmembrane region" description="Helical" evidence="8">
    <location>
        <begin position="274"/>
        <end position="298"/>
    </location>
</feature>
<comment type="subcellular location">
    <subcellularLocation>
        <location evidence="1">Cell membrane</location>
        <topology evidence="1">Multi-pass membrane protein</topology>
    </subcellularLocation>
</comment>
<feature type="transmembrane region" description="Helical" evidence="8">
    <location>
        <begin position="234"/>
        <end position="253"/>
    </location>
</feature>
<dbReference type="AlphaFoldDB" id="A0A6J6A005"/>
<evidence type="ECO:0000256" key="6">
    <source>
        <dbReference type="ARBA" id="ARBA00023136"/>
    </source>
</evidence>
<dbReference type="EMBL" id="CAESAN010000125">
    <property type="protein sequence ID" value="CAB4346360.1"/>
    <property type="molecule type" value="Genomic_DNA"/>
</dbReference>
<keyword evidence="3" id="KW-1003">Cell membrane</keyword>
<dbReference type="GO" id="GO:0005886">
    <property type="term" value="C:plasma membrane"/>
    <property type="evidence" value="ECO:0007669"/>
    <property type="project" value="UniProtKB-SubCell"/>
</dbReference>
<dbReference type="SUPFAM" id="SSF82866">
    <property type="entry name" value="Multidrug efflux transporter AcrB transmembrane domain"/>
    <property type="match status" value="2"/>
</dbReference>
<organism evidence="10">
    <name type="scientific">freshwater metagenome</name>
    <dbReference type="NCBI Taxonomy" id="449393"/>
    <lineage>
        <taxon>unclassified sequences</taxon>
        <taxon>metagenomes</taxon>
        <taxon>ecological metagenomes</taxon>
    </lineage>
</organism>
<evidence type="ECO:0000256" key="1">
    <source>
        <dbReference type="ARBA" id="ARBA00004651"/>
    </source>
</evidence>
<evidence type="ECO:0000256" key="8">
    <source>
        <dbReference type="SAM" id="Phobius"/>
    </source>
</evidence>
<dbReference type="Pfam" id="PF03176">
    <property type="entry name" value="MMPL"/>
    <property type="match status" value="2"/>
</dbReference>
<sequence length="703" mass="73966">MKKLLALPAGRRAKWIVVAVWVAALVIFSALQFPTKFEDVQKNDSASFLPSNAESTKALTAVKTIQGEETVAIVAVYYRDGGLTPADKLLIAENRKELNSLDLADTTPFARAVPSENGNAALLVANITTNGDANTILKPVDKVRSIVSDPSGGMEVKVTGSAGFSADAIKIFEGINGTLLFAAVALVFFLLALIYRSPLFLWIPLLTVIFAEFASRSIGYLLTEVGVTINGQSSSIMSILVLGAGTDYALLLVSRYREELRRHDDKHLAAANAAAAAGPAIIASAVTVMLALFCLTLAEVNGTAGLGPLGALGVGVAMVAMLTLLPALLAITGRRAFWPFIPRVGDLGADAAHGKWRRWGEWIGKRPRAIWIVTALLLVVMSLGLLNFSTGLTQGNSFRGEVESVQGQALLATSFPAGENAPTDIIVPDKAKAKAVAAAVAAVPGVAAVRPAGVGPPGVQLAATLKYSPYATESYALIPKIRTAAKQAGGQQVLVGGPTAIERDLREASTRDTKLIIPIVLLVVLLVLIVLLRAFTAPVLLILTVILSFAASLGVSAVVYDVIFGFPGSDPSLPLFTFVFLVALGIDYNIFLMARVREETLKYGTERGMIRGLAVTGGVITSAGIVLAGTFAVLGTLPLIFLTELGFAIAFGVLVDTFIVRSTLVPALVLDIGKKVWWPSKLAHEGEPGEHVPEAEPDVEPAA</sequence>
<gene>
    <name evidence="10" type="ORF">UFOPK3547_01331</name>
</gene>
<evidence type="ECO:0000256" key="3">
    <source>
        <dbReference type="ARBA" id="ARBA00022475"/>
    </source>
</evidence>
<dbReference type="InterPro" id="IPR050545">
    <property type="entry name" value="Mycobact_MmpL"/>
</dbReference>
<evidence type="ECO:0000256" key="2">
    <source>
        <dbReference type="ARBA" id="ARBA00010157"/>
    </source>
</evidence>
<evidence type="ECO:0000256" key="4">
    <source>
        <dbReference type="ARBA" id="ARBA00022692"/>
    </source>
</evidence>
<feature type="transmembrane region" description="Helical" evidence="8">
    <location>
        <begin position="369"/>
        <end position="388"/>
    </location>
</feature>
<feature type="transmembrane region" description="Helical" evidence="8">
    <location>
        <begin position="613"/>
        <end position="641"/>
    </location>
</feature>
<feature type="transmembrane region" description="Helical" evidence="8">
    <location>
        <begin position="174"/>
        <end position="194"/>
    </location>
</feature>
<dbReference type="PROSITE" id="PS50156">
    <property type="entry name" value="SSD"/>
    <property type="match status" value="2"/>
</dbReference>
<reference evidence="10" key="1">
    <citation type="submission" date="2020-05" db="EMBL/GenBank/DDBJ databases">
        <authorList>
            <person name="Chiriac C."/>
            <person name="Salcher M."/>
            <person name="Ghai R."/>
            <person name="Kavagutti S V."/>
        </authorList>
    </citation>
    <scope>NUCLEOTIDE SEQUENCE</scope>
</reference>
<feature type="domain" description="SSD" evidence="9">
    <location>
        <begin position="542"/>
        <end position="670"/>
    </location>
</feature>
<dbReference type="InterPro" id="IPR004869">
    <property type="entry name" value="MMPL_dom"/>
</dbReference>
<evidence type="ECO:0000256" key="5">
    <source>
        <dbReference type="ARBA" id="ARBA00022989"/>
    </source>
</evidence>
<feature type="transmembrane region" description="Helical" evidence="8">
    <location>
        <begin position="310"/>
        <end position="331"/>
    </location>
</feature>
<evidence type="ECO:0000313" key="10">
    <source>
        <dbReference type="EMBL" id="CAB4346360.1"/>
    </source>
</evidence>
<feature type="compositionally biased region" description="Basic and acidic residues" evidence="7">
    <location>
        <begin position="684"/>
        <end position="694"/>
    </location>
</feature>
<feature type="transmembrane region" description="Helical" evidence="8">
    <location>
        <begin position="647"/>
        <end position="670"/>
    </location>
</feature>
<accession>A0A6J6A005</accession>
<dbReference type="Gene3D" id="1.20.1640.10">
    <property type="entry name" value="Multidrug efflux transporter AcrB transmembrane domain"/>
    <property type="match status" value="2"/>
</dbReference>